<dbReference type="InterPro" id="IPR011991">
    <property type="entry name" value="ArsR-like_HTH"/>
</dbReference>
<dbReference type="CDD" id="cd00090">
    <property type="entry name" value="HTH_ARSR"/>
    <property type="match status" value="1"/>
</dbReference>
<dbReference type="Pfam" id="PF01022">
    <property type="entry name" value="HTH_5"/>
    <property type="match status" value="1"/>
</dbReference>
<dbReference type="PRINTS" id="PR00778">
    <property type="entry name" value="HTHARSR"/>
</dbReference>
<dbReference type="GO" id="GO:0003677">
    <property type="term" value="F:DNA binding"/>
    <property type="evidence" value="ECO:0007669"/>
    <property type="project" value="UniProtKB-KW"/>
</dbReference>
<name>A0A420E619_9ALTE</name>
<dbReference type="SUPFAM" id="SSF46785">
    <property type="entry name" value="Winged helix' DNA-binding domain"/>
    <property type="match status" value="1"/>
</dbReference>
<dbReference type="InterPro" id="IPR036390">
    <property type="entry name" value="WH_DNA-bd_sf"/>
</dbReference>
<dbReference type="PANTHER" id="PTHR33154">
    <property type="entry name" value="TRANSCRIPTIONAL REGULATOR, ARSR FAMILY"/>
    <property type="match status" value="1"/>
</dbReference>
<dbReference type="AlphaFoldDB" id="A0A420E619"/>
<dbReference type="Proteomes" id="UP000286482">
    <property type="component" value="Unassembled WGS sequence"/>
</dbReference>
<reference evidence="5 6" key="1">
    <citation type="submission" date="2018-09" db="EMBL/GenBank/DDBJ databases">
        <authorList>
            <person name="Wang Z."/>
        </authorList>
    </citation>
    <scope>NUCLEOTIDE SEQUENCE [LARGE SCALE GENOMIC DNA]</scope>
    <source>
        <strain evidence="5 6">ALS 81</strain>
    </source>
</reference>
<dbReference type="PROSITE" id="PS50987">
    <property type="entry name" value="HTH_ARSR_2"/>
    <property type="match status" value="1"/>
</dbReference>
<dbReference type="NCBIfam" id="NF033788">
    <property type="entry name" value="HTH_metalloreg"/>
    <property type="match status" value="1"/>
</dbReference>
<keyword evidence="1" id="KW-0805">Transcription regulation</keyword>
<dbReference type="InterPro" id="IPR001845">
    <property type="entry name" value="HTH_ArsR_DNA-bd_dom"/>
</dbReference>
<dbReference type="InterPro" id="IPR036388">
    <property type="entry name" value="WH-like_DNA-bd_sf"/>
</dbReference>
<keyword evidence="6" id="KW-1185">Reference proteome</keyword>
<dbReference type="GO" id="GO:0003700">
    <property type="term" value="F:DNA-binding transcription factor activity"/>
    <property type="evidence" value="ECO:0007669"/>
    <property type="project" value="InterPro"/>
</dbReference>
<feature type="domain" description="HTH arsR-type" evidence="4">
    <location>
        <begin position="12"/>
        <end position="104"/>
    </location>
</feature>
<organism evidence="5 6">
    <name type="scientific">Alginatibacterium sediminis</name>
    <dbReference type="NCBI Taxonomy" id="2164068"/>
    <lineage>
        <taxon>Bacteria</taxon>
        <taxon>Pseudomonadati</taxon>
        <taxon>Pseudomonadota</taxon>
        <taxon>Gammaproteobacteria</taxon>
        <taxon>Alteromonadales</taxon>
        <taxon>Alteromonadaceae</taxon>
        <taxon>Alginatibacterium</taxon>
    </lineage>
</organism>
<sequence length="104" mass="11844">MHCTSSIDNISIDTELESDIANIAKAFSHPARVRIIRILSQLNGCMTSDLVNELNLAQSTVSEHLRILRQAKLVIAQVQAPKTCYRINAEQLQRFYQQLEYTQI</sequence>
<proteinExistence type="predicted"/>
<evidence type="ECO:0000259" key="4">
    <source>
        <dbReference type="PROSITE" id="PS50987"/>
    </source>
</evidence>
<comment type="caution">
    <text evidence="5">The sequence shown here is derived from an EMBL/GenBank/DDBJ whole genome shotgun (WGS) entry which is preliminary data.</text>
</comment>
<gene>
    <name evidence="5" type="ORF">DBZ36_20155</name>
</gene>
<dbReference type="InterPro" id="IPR051081">
    <property type="entry name" value="HTH_MetalResp_TranReg"/>
</dbReference>
<dbReference type="OrthoDB" id="9804742at2"/>
<keyword evidence="3" id="KW-0804">Transcription</keyword>
<evidence type="ECO:0000256" key="3">
    <source>
        <dbReference type="ARBA" id="ARBA00023163"/>
    </source>
</evidence>
<evidence type="ECO:0000313" key="5">
    <source>
        <dbReference type="EMBL" id="RKF12831.1"/>
    </source>
</evidence>
<dbReference type="PANTHER" id="PTHR33154:SF15">
    <property type="entry name" value="REGULATORY PROTEIN ARSR"/>
    <property type="match status" value="1"/>
</dbReference>
<keyword evidence="2" id="KW-0238">DNA-binding</keyword>
<dbReference type="RefSeq" id="WP_120356838.1">
    <property type="nucleotide sequence ID" value="NZ_RAQO01000013.1"/>
</dbReference>
<protein>
    <submittedName>
        <fullName evidence="5">ArsR family transcriptional regulator</fullName>
    </submittedName>
</protein>
<evidence type="ECO:0000256" key="2">
    <source>
        <dbReference type="ARBA" id="ARBA00023125"/>
    </source>
</evidence>
<dbReference type="SMART" id="SM00418">
    <property type="entry name" value="HTH_ARSR"/>
    <property type="match status" value="1"/>
</dbReference>
<dbReference type="Gene3D" id="1.10.10.10">
    <property type="entry name" value="Winged helix-like DNA-binding domain superfamily/Winged helix DNA-binding domain"/>
    <property type="match status" value="1"/>
</dbReference>
<accession>A0A420E619</accession>
<dbReference type="EMBL" id="RAQO01000013">
    <property type="protein sequence ID" value="RKF12831.1"/>
    <property type="molecule type" value="Genomic_DNA"/>
</dbReference>
<evidence type="ECO:0000256" key="1">
    <source>
        <dbReference type="ARBA" id="ARBA00023015"/>
    </source>
</evidence>
<evidence type="ECO:0000313" key="6">
    <source>
        <dbReference type="Proteomes" id="UP000286482"/>
    </source>
</evidence>